<dbReference type="Proteomes" id="UP000813215">
    <property type="component" value="Unassembled WGS sequence"/>
</dbReference>
<gene>
    <name evidence="2" type="ORF">KME28_13570</name>
</gene>
<dbReference type="EMBL" id="JAHHHW010000091">
    <property type="protein sequence ID" value="MBW4432721.1"/>
    <property type="molecule type" value="Genomic_DNA"/>
</dbReference>
<reference evidence="2" key="2">
    <citation type="journal article" date="2022" name="Microbiol. Resour. Announc.">
        <title>Metagenome Sequencing to Explore Phylogenomics of Terrestrial Cyanobacteria.</title>
        <authorList>
            <person name="Ward R.D."/>
            <person name="Stajich J.E."/>
            <person name="Johansen J.R."/>
            <person name="Huntemann M."/>
            <person name="Clum A."/>
            <person name="Foster B."/>
            <person name="Foster B."/>
            <person name="Roux S."/>
            <person name="Palaniappan K."/>
            <person name="Varghese N."/>
            <person name="Mukherjee S."/>
            <person name="Reddy T.B.K."/>
            <person name="Daum C."/>
            <person name="Copeland A."/>
            <person name="Chen I.A."/>
            <person name="Ivanova N.N."/>
            <person name="Kyrpides N.C."/>
            <person name="Shapiro N."/>
            <person name="Eloe-Fadrosh E.A."/>
            <person name="Pietrasiak N."/>
        </authorList>
    </citation>
    <scope>NUCLEOTIDE SEQUENCE</scope>
    <source>
        <strain evidence="2">HA4357-MV3</strain>
    </source>
</reference>
<comment type="caution">
    <text evidence="2">The sequence shown here is derived from an EMBL/GenBank/DDBJ whole genome shotgun (WGS) entry which is preliminary data.</text>
</comment>
<protein>
    <submittedName>
        <fullName evidence="2">Uncharacterized protein</fullName>
    </submittedName>
</protein>
<feature type="compositionally biased region" description="Basic and acidic residues" evidence="1">
    <location>
        <begin position="59"/>
        <end position="73"/>
    </location>
</feature>
<name>A0A9E3H8P9_9NOST</name>
<evidence type="ECO:0000313" key="2">
    <source>
        <dbReference type="EMBL" id="MBW4432721.1"/>
    </source>
</evidence>
<proteinExistence type="predicted"/>
<organism evidence="2 3">
    <name type="scientific">Pelatocladus maniniholoensis HA4357-MV3</name>
    <dbReference type="NCBI Taxonomy" id="1117104"/>
    <lineage>
        <taxon>Bacteria</taxon>
        <taxon>Bacillati</taxon>
        <taxon>Cyanobacteriota</taxon>
        <taxon>Cyanophyceae</taxon>
        <taxon>Nostocales</taxon>
        <taxon>Nostocaceae</taxon>
        <taxon>Pelatocladus</taxon>
    </lineage>
</organism>
<accession>A0A9E3H8P9</accession>
<sequence length="73" mass="8384">MPQPELIQQAVELLTFESHQPTEQALAPIIQKMTLASELVRESATDKTHLPHPQVSQRENTERKKEVRIKTNI</sequence>
<evidence type="ECO:0000313" key="3">
    <source>
        <dbReference type="Proteomes" id="UP000813215"/>
    </source>
</evidence>
<evidence type="ECO:0000256" key="1">
    <source>
        <dbReference type="SAM" id="MobiDB-lite"/>
    </source>
</evidence>
<feature type="region of interest" description="Disordered" evidence="1">
    <location>
        <begin position="42"/>
        <end position="73"/>
    </location>
</feature>
<dbReference type="AlphaFoldDB" id="A0A9E3H8P9"/>
<reference evidence="2" key="1">
    <citation type="submission" date="2021-05" db="EMBL/GenBank/DDBJ databases">
        <authorList>
            <person name="Pietrasiak N."/>
            <person name="Ward R."/>
            <person name="Stajich J.E."/>
            <person name="Kurbessoian T."/>
        </authorList>
    </citation>
    <scope>NUCLEOTIDE SEQUENCE</scope>
    <source>
        <strain evidence="2">HA4357-MV3</strain>
    </source>
</reference>